<keyword evidence="4" id="KW-0175">Coiled coil</keyword>
<dbReference type="PANTHER" id="PTHR33375:SF1">
    <property type="entry name" value="CHROMOSOME-PARTITIONING PROTEIN PARB-RELATED"/>
    <property type="match status" value="1"/>
</dbReference>
<dbReference type="SUPFAM" id="SSF110849">
    <property type="entry name" value="ParB/Sulfiredoxin"/>
    <property type="match status" value="1"/>
</dbReference>
<dbReference type="GO" id="GO:0003677">
    <property type="term" value="F:DNA binding"/>
    <property type="evidence" value="ECO:0007669"/>
    <property type="project" value="UniProtKB-KW"/>
</dbReference>
<evidence type="ECO:0000259" key="5">
    <source>
        <dbReference type="SMART" id="SM00470"/>
    </source>
</evidence>
<feature type="coiled-coil region" evidence="4">
    <location>
        <begin position="199"/>
        <end position="226"/>
    </location>
</feature>
<dbReference type="Gene3D" id="1.10.10.2830">
    <property type="match status" value="1"/>
</dbReference>
<dbReference type="NCBIfam" id="TIGR00180">
    <property type="entry name" value="parB_part"/>
    <property type="match status" value="1"/>
</dbReference>
<sequence length="578" mass="66565">MMNTTKQTNDTVIFKYLKINELCTSSSNPRTDFEETALNELAESIKAHGVLQPIIVRTHPNVQKKYEIVCGERRYRASCIAGIKTIPASIRELNDDEVFEIQIIENLERKDVHPMDEAKAFKKMIDSGKYTVEDISAKIAKNQTFVAQRLKLNDLIDELQEEFLKGEFGVGHAVLYSRLTSEKQADIFSDAKTGWNQGYGTLKEAKTELERENEDLDNAIFDLNSDTLLPTAGACSKCLKCSSANTVLFPEFEGNFCFDSKCFQIKSETEKVNRLINVLEENPNVILVASWNFKTNKLDDIINDYGKKLLTQYDDYTSYGKEGEGVQAWHVDNADFCEIFLKENTKTDTIINNPGANQTLLLEMSKIKDRANRALELDREKIYKRTIEELVYNDEKNSLLVTCEDLKISEKIAICHSLLTYGDDDWIFEEFGVDRFVFRNNRIKVITENFNDQFLFKVLRRYIKSDLVSLSNLDYEKNDDPKAYFNVIKDYFPEEIKIYIDEQNDIASKRIERSNKRIKDLEDEIKSTSESIETQKKQLQTKNVCSVCNRSDADFIDEFGHPAIWKDNVCLPCSSKSK</sequence>
<dbReference type="InterPro" id="IPR041468">
    <property type="entry name" value="HTH_ParB/Spo0J"/>
</dbReference>
<protein>
    <submittedName>
        <fullName evidence="6">ParB/RepB/Spo0J family partition protein</fullName>
    </submittedName>
</protein>
<evidence type="ECO:0000256" key="3">
    <source>
        <dbReference type="ARBA" id="ARBA00023125"/>
    </source>
</evidence>
<dbReference type="AlphaFoldDB" id="A0A3M7LGN8"/>
<dbReference type="InterPro" id="IPR036086">
    <property type="entry name" value="ParB/Sulfiredoxin_sf"/>
</dbReference>
<feature type="coiled-coil region" evidence="4">
    <location>
        <begin position="504"/>
        <end position="538"/>
    </location>
</feature>
<evidence type="ECO:0000256" key="4">
    <source>
        <dbReference type="SAM" id="Coils"/>
    </source>
</evidence>
<dbReference type="FunFam" id="3.90.1530.30:FF:000001">
    <property type="entry name" value="Chromosome partitioning protein ParB"/>
    <property type="match status" value="1"/>
</dbReference>
<dbReference type="GO" id="GO:0005694">
    <property type="term" value="C:chromosome"/>
    <property type="evidence" value="ECO:0007669"/>
    <property type="project" value="TreeGrafter"/>
</dbReference>
<name>A0A3M7LGN8_9FLAO</name>
<comment type="similarity">
    <text evidence="1">Belongs to the ParB family.</text>
</comment>
<dbReference type="Gene3D" id="3.90.1530.30">
    <property type="match status" value="1"/>
</dbReference>
<gene>
    <name evidence="6" type="ORF">D1632_00240</name>
</gene>
<dbReference type="SUPFAM" id="SSF109709">
    <property type="entry name" value="KorB DNA-binding domain-like"/>
    <property type="match status" value="1"/>
</dbReference>
<dbReference type="Pfam" id="PF02195">
    <property type="entry name" value="ParB_N"/>
    <property type="match status" value="1"/>
</dbReference>
<organism evidence="6 7">
    <name type="scientific">Chryseobacterium nematophagum</name>
    <dbReference type="NCBI Taxonomy" id="2305228"/>
    <lineage>
        <taxon>Bacteria</taxon>
        <taxon>Pseudomonadati</taxon>
        <taxon>Bacteroidota</taxon>
        <taxon>Flavobacteriia</taxon>
        <taxon>Flavobacteriales</taxon>
        <taxon>Weeksellaceae</taxon>
        <taxon>Chryseobacterium group</taxon>
        <taxon>Chryseobacterium</taxon>
    </lineage>
</organism>
<accession>A0A3M7LGN8</accession>
<dbReference type="InterPro" id="IPR050336">
    <property type="entry name" value="Chromosome_partition/occlusion"/>
</dbReference>
<dbReference type="InterPro" id="IPR004437">
    <property type="entry name" value="ParB/RepB/Spo0J"/>
</dbReference>
<evidence type="ECO:0000256" key="1">
    <source>
        <dbReference type="ARBA" id="ARBA00006295"/>
    </source>
</evidence>
<reference evidence="6 7" key="1">
    <citation type="submission" date="2018-08" db="EMBL/GenBank/DDBJ databases">
        <title>Chryseobacterium nematophagum: a novel matrix digesting pathogen of nematodes.</title>
        <authorList>
            <person name="Page A."/>
            <person name="Roberts M."/>
            <person name="Felix M.-A."/>
            <person name="Weir W."/>
        </authorList>
    </citation>
    <scope>NUCLEOTIDE SEQUENCE [LARGE SCALE GENOMIC DNA]</scope>
    <source>
        <strain evidence="6 7">JUb275</strain>
    </source>
</reference>
<dbReference type="GO" id="GO:0007059">
    <property type="term" value="P:chromosome segregation"/>
    <property type="evidence" value="ECO:0007669"/>
    <property type="project" value="UniProtKB-KW"/>
</dbReference>
<feature type="domain" description="ParB-like N-terminal" evidence="5">
    <location>
        <begin position="15"/>
        <end position="107"/>
    </location>
</feature>
<keyword evidence="3" id="KW-0238">DNA-binding</keyword>
<evidence type="ECO:0000256" key="2">
    <source>
        <dbReference type="ARBA" id="ARBA00022829"/>
    </source>
</evidence>
<evidence type="ECO:0000313" key="6">
    <source>
        <dbReference type="EMBL" id="RMZ61275.1"/>
    </source>
</evidence>
<dbReference type="SMART" id="SM00470">
    <property type="entry name" value="ParB"/>
    <property type="match status" value="1"/>
</dbReference>
<evidence type="ECO:0000313" key="7">
    <source>
        <dbReference type="Proteomes" id="UP000267524"/>
    </source>
</evidence>
<dbReference type="Proteomes" id="UP000267524">
    <property type="component" value="Unassembled WGS sequence"/>
</dbReference>
<dbReference type="CDD" id="cd16393">
    <property type="entry name" value="SPO0J_N"/>
    <property type="match status" value="1"/>
</dbReference>
<dbReference type="Pfam" id="PF17762">
    <property type="entry name" value="HTH_ParB"/>
    <property type="match status" value="1"/>
</dbReference>
<dbReference type="EMBL" id="QWIV01000003">
    <property type="protein sequence ID" value="RMZ61275.1"/>
    <property type="molecule type" value="Genomic_DNA"/>
</dbReference>
<dbReference type="InterPro" id="IPR003115">
    <property type="entry name" value="ParB_N"/>
</dbReference>
<dbReference type="PANTHER" id="PTHR33375">
    <property type="entry name" value="CHROMOSOME-PARTITIONING PROTEIN PARB-RELATED"/>
    <property type="match status" value="1"/>
</dbReference>
<proteinExistence type="inferred from homology"/>
<keyword evidence="7" id="KW-1185">Reference proteome</keyword>
<comment type="caution">
    <text evidence="6">The sequence shown here is derived from an EMBL/GenBank/DDBJ whole genome shotgun (WGS) entry which is preliminary data.</text>
</comment>
<keyword evidence="2" id="KW-0159">Chromosome partition</keyword>